<keyword evidence="1" id="KW-0472">Membrane</keyword>
<accession>A0AAU9EG81</accession>
<dbReference type="RefSeq" id="WP_338601673.1">
    <property type="nucleotide sequence ID" value="NZ_AP028679.1"/>
</dbReference>
<dbReference type="Proteomes" id="UP001366166">
    <property type="component" value="Chromosome"/>
</dbReference>
<keyword evidence="3" id="KW-1185">Reference proteome</keyword>
<feature type="transmembrane region" description="Helical" evidence="1">
    <location>
        <begin position="231"/>
        <end position="253"/>
    </location>
</feature>
<evidence type="ECO:0000313" key="2">
    <source>
        <dbReference type="EMBL" id="BEQ16188.1"/>
    </source>
</evidence>
<feature type="transmembrane region" description="Helical" evidence="1">
    <location>
        <begin position="175"/>
        <end position="195"/>
    </location>
</feature>
<keyword evidence="1" id="KW-1133">Transmembrane helix</keyword>
<sequence length="266" mass="29583">MPEETVVLSSSFSTYVKSFANVKLGAAVLTDQRVMFFEGNDVLFNIPLDQIKSFAEGKHGWSKKIIIKTKEGLEYGFLPKKKHYDLWLQYLRNPQSIVAAAEESLRNKPVAQEAFIPPQAEATTAVNQAGAFNQPMTSPPTAVKEKVGTVGPSTPAVENTFWYLPGIQWVVKKSVYVGVVGACCWLFGKIYMWWIGQNIGGTLLFADWRAVAQAMAGMQGTIKVLYYLWHYGFWTMIWAFSIALAGSIAIPVIEAKQESPSRKSSQ</sequence>
<dbReference type="AlphaFoldDB" id="A0AAU9EG81"/>
<reference evidence="3" key="1">
    <citation type="journal article" date="2023" name="Arch. Microbiol.">
        <title>Desulfoferula mesophilus gen. nov. sp. nov., a mesophilic sulfate-reducing bacterium isolated from a brackish lake sediment.</title>
        <authorList>
            <person name="Watanabe T."/>
            <person name="Yabe T."/>
            <person name="Tsuji J.M."/>
            <person name="Fukui M."/>
        </authorList>
    </citation>
    <scope>NUCLEOTIDE SEQUENCE [LARGE SCALE GENOMIC DNA]</scope>
    <source>
        <strain evidence="3">12FAK</strain>
    </source>
</reference>
<name>A0AAU9EG81_9BACT</name>
<dbReference type="EMBL" id="AP028679">
    <property type="protein sequence ID" value="BEQ16188.1"/>
    <property type="molecule type" value="Genomic_DNA"/>
</dbReference>
<evidence type="ECO:0008006" key="4">
    <source>
        <dbReference type="Google" id="ProtNLM"/>
    </source>
</evidence>
<evidence type="ECO:0000256" key="1">
    <source>
        <dbReference type="SAM" id="Phobius"/>
    </source>
</evidence>
<protein>
    <recommendedName>
        <fullName evidence="4">GRAM domain-containing protein</fullName>
    </recommendedName>
</protein>
<keyword evidence="1" id="KW-0812">Transmembrane</keyword>
<organism evidence="2 3">
    <name type="scientific">Desulfoferula mesophila</name>
    <dbReference type="NCBI Taxonomy" id="3058419"/>
    <lineage>
        <taxon>Bacteria</taxon>
        <taxon>Pseudomonadati</taxon>
        <taxon>Thermodesulfobacteriota</taxon>
        <taxon>Desulfarculia</taxon>
        <taxon>Desulfarculales</taxon>
        <taxon>Desulfarculaceae</taxon>
        <taxon>Desulfoferula</taxon>
    </lineage>
</organism>
<dbReference type="KEGG" id="dmp:FAK_32540"/>
<gene>
    <name evidence="2" type="ORF">FAK_32540</name>
</gene>
<proteinExistence type="predicted"/>
<evidence type="ECO:0000313" key="3">
    <source>
        <dbReference type="Proteomes" id="UP001366166"/>
    </source>
</evidence>